<reference evidence="8" key="1">
    <citation type="journal article" date="2008" name="Insect Biochem. Mol. Biol.">
        <title>The genome of a lepidopteran model insect, the silkworm Bombyx mori.</title>
        <authorList>
            <consortium name="International Silkworm Genome Consortium"/>
        </authorList>
    </citation>
    <scope>NUCLEOTIDE SEQUENCE [LARGE SCALE GENOMIC DNA]</scope>
    <source>
        <strain evidence="8">p50T</strain>
    </source>
</reference>
<evidence type="ECO:0000256" key="6">
    <source>
        <dbReference type="SAM" id="Phobius"/>
    </source>
</evidence>
<evidence type="ECO:0000256" key="2">
    <source>
        <dbReference type="ARBA" id="ARBA00022692"/>
    </source>
</evidence>
<reference evidence="7" key="2">
    <citation type="submission" date="2022-06" db="UniProtKB">
        <authorList>
            <consortium name="EnsemblMetazoa"/>
        </authorList>
    </citation>
    <scope>IDENTIFICATION</scope>
    <source>
        <strain evidence="7">p50T (Dazao)</strain>
    </source>
</reference>
<accession>A0A8R1WLN0</accession>
<proteinExistence type="predicted"/>
<dbReference type="InterPro" id="IPR036259">
    <property type="entry name" value="MFS_trans_sf"/>
</dbReference>
<dbReference type="RefSeq" id="XP_004924744.1">
    <property type="nucleotide sequence ID" value="XM_004924687.4"/>
</dbReference>
<feature type="transmembrane region" description="Helical" evidence="6">
    <location>
        <begin position="312"/>
        <end position="336"/>
    </location>
</feature>
<dbReference type="Pfam" id="PF07690">
    <property type="entry name" value="MFS_1"/>
    <property type="match status" value="1"/>
</dbReference>
<comment type="subcellular location">
    <subcellularLocation>
        <location evidence="1">Membrane</location>
        <topology evidence="1">Multi-pass membrane protein</topology>
    </subcellularLocation>
</comment>
<evidence type="ECO:0008006" key="9">
    <source>
        <dbReference type="Google" id="ProtNLM"/>
    </source>
</evidence>
<evidence type="ECO:0000313" key="8">
    <source>
        <dbReference type="Proteomes" id="UP000005204"/>
    </source>
</evidence>
<name>A0A8R1WLN0_BOMMO</name>
<dbReference type="OrthoDB" id="3026777at2759"/>
<dbReference type="GeneID" id="101745464"/>
<dbReference type="SUPFAM" id="SSF103473">
    <property type="entry name" value="MFS general substrate transporter"/>
    <property type="match status" value="1"/>
</dbReference>
<organism evidence="7 8">
    <name type="scientific">Bombyx mori</name>
    <name type="common">Silk moth</name>
    <dbReference type="NCBI Taxonomy" id="7091"/>
    <lineage>
        <taxon>Eukaryota</taxon>
        <taxon>Metazoa</taxon>
        <taxon>Ecdysozoa</taxon>
        <taxon>Arthropoda</taxon>
        <taxon>Hexapoda</taxon>
        <taxon>Insecta</taxon>
        <taxon>Pterygota</taxon>
        <taxon>Neoptera</taxon>
        <taxon>Endopterygota</taxon>
        <taxon>Lepidoptera</taxon>
        <taxon>Glossata</taxon>
        <taxon>Ditrysia</taxon>
        <taxon>Bombycoidea</taxon>
        <taxon>Bombycidae</taxon>
        <taxon>Bombycinae</taxon>
        <taxon>Bombyx</taxon>
    </lineage>
</organism>
<feature type="transmembrane region" description="Helical" evidence="6">
    <location>
        <begin position="242"/>
        <end position="263"/>
    </location>
</feature>
<sequence>MTGGNQENLNEKQEDEFTEDDPLRSQDVKEVSQPSVCAKFCHLIKNMTVEASLLFLIMSSLISMLTTQNLSLEKACRVNLNFSDEICTSLKLQDSDVNSQNQYEKETQKLLASVMAKRTYISATIPCVIALLVGAWSDKTGHRKVFLTISIFGQFLITINNMLNVYFFHELSVEVLVFSEAILESFSGGWCVGILTAFSYISAITSDEDRTYRMGLLNFCMTVGFPVGMGLSGILLKKYGYYGSYGLAGAIHSLNVMYSIFVLKDPKRNKEQKKYDKQGIRHFFRTFFDFANVKDTVGVVFKKAPNNRRVRLCILLAVVTVLFGPMYGEVSILYLSTRYRFNWDEIKFSIFQTYNFVTHTVGTIFSILFFSKYLKWDDSILGIISTISKIAGSFVYCFAPNDKIFFIAPLVEILNGTALLAMRSIFSKMVQPDELGKMNSVVGLTENLMPLLYVPLYTKVYTSTMEVLPGAVFLMGALMTLPAVGAFIWLFVEHRLSLRKTKSEIENQSPD</sequence>
<feature type="region of interest" description="Disordered" evidence="5">
    <location>
        <begin position="1"/>
        <end position="28"/>
    </location>
</feature>
<dbReference type="InterPro" id="IPR011701">
    <property type="entry name" value="MFS"/>
</dbReference>
<protein>
    <recommendedName>
        <fullName evidence="9">Adenylate cyclase</fullName>
    </recommendedName>
</protein>
<evidence type="ECO:0000313" key="7">
    <source>
        <dbReference type="EnsemblMetazoa" id="XP_004924744.1"/>
    </source>
</evidence>
<evidence type="ECO:0000256" key="1">
    <source>
        <dbReference type="ARBA" id="ARBA00004141"/>
    </source>
</evidence>
<dbReference type="Gene3D" id="1.20.1250.20">
    <property type="entry name" value="MFS general substrate transporter like domains"/>
    <property type="match status" value="1"/>
</dbReference>
<dbReference type="GO" id="GO:0016020">
    <property type="term" value="C:membrane"/>
    <property type="evidence" value="ECO:0007669"/>
    <property type="project" value="UniProtKB-SubCell"/>
</dbReference>
<dbReference type="Proteomes" id="UP000005204">
    <property type="component" value="Unassembled WGS sequence"/>
</dbReference>
<dbReference type="AlphaFoldDB" id="A0A8R1WLN0"/>
<dbReference type="GO" id="GO:0022857">
    <property type="term" value="F:transmembrane transporter activity"/>
    <property type="evidence" value="ECO:0007669"/>
    <property type="project" value="InterPro"/>
</dbReference>
<dbReference type="PANTHER" id="PTHR23507:SF1">
    <property type="entry name" value="FI18259P1-RELATED"/>
    <property type="match status" value="1"/>
</dbReference>
<feature type="transmembrane region" description="Helical" evidence="6">
    <location>
        <begin position="119"/>
        <end position="136"/>
    </location>
</feature>
<feature type="transmembrane region" description="Helical" evidence="6">
    <location>
        <begin position="216"/>
        <end position="236"/>
    </location>
</feature>
<feature type="transmembrane region" description="Helical" evidence="6">
    <location>
        <begin position="470"/>
        <end position="492"/>
    </location>
</feature>
<feature type="transmembrane region" description="Helical" evidence="6">
    <location>
        <begin position="356"/>
        <end position="373"/>
    </location>
</feature>
<keyword evidence="4 6" id="KW-0472">Membrane</keyword>
<evidence type="ECO:0000256" key="3">
    <source>
        <dbReference type="ARBA" id="ARBA00022989"/>
    </source>
</evidence>
<keyword evidence="3 6" id="KW-1133">Transmembrane helix</keyword>
<feature type="transmembrane region" description="Helical" evidence="6">
    <location>
        <begin position="404"/>
        <end position="426"/>
    </location>
</feature>
<dbReference type="KEGG" id="bmor:101745464"/>
<dbReference type="PANTHER" id="PTHR23507">
    <property type="entry name" value="ZGC:174356"/>
    <property type="match status" value="1"/>
</dbReference>
<feature type="transmembrane region" description="Helical" evidence="6">
    <location>
        <begin position="145"/>
        <end position="167"/>
    </location>
</feature>
<dbReference type="EnsemblMetazoa" id="XM_004924687.3">
    <property type="protein sequence ID" value="XP_004924744.1"/>
    <property type="gene ID" value="LOC101745464"/>
</dbReference>
<keyword evidence="2 6" id="KW-0812">Transmembrane</keyword>
<feature type="transmembrane region" description="Helical" evidence="6">
    <location>
        <begin position="187"/>
        <end position="204"/>
    </location>
</feature>
<keyword evidence="8" id="KW-1185">Reference proteome</keyword>
<evidence type="ECO:0000256" key="5">
    <source>
        <dbReference type="SAM" id="MobiDB-lite"/>
    </source>
</evidence>
<evidence type="ECO:0000256" key="4">
    <source>
        <dbReference type="ARBA" id="ARBA00023136"/>
    </source>
</evidence>